<gene>
    <name evidence="6" type="ORF">LWI29_025377</name>
</gene>
<dbReference type="Pfam" id="PF04043">
    <property type="entry name" value="PMEI"/>
    <property type="match status" value="1"/>
</dbReference>
<dbReference type="Gene3D" id="1.20.140.40">
    <property type="entry name" value="Invertase/pectin methylesterase inhibitor family protein"/>
    <property type="match status" value="1"/>
</dbReference>
<feature type="chain" id="PRO_5041305617" description="Pectinesterase inhibitor domain-containing protein" evidence="4">
    <location>
        <begin position="21"/>
        <end position="189"/>
    </location>
</feature>
<dbReference type="InterPro" id="IPR034088">
    <property type="entry name" value="Pla_a_1-like"/>
</dbReference>
<name>A0AA39VTP4_ACESA</name>
<dbReference type="InterPro" id="IPR006501">
    <property type="entry name" value="Pectinesterase_inhib_dom"/>
</dbReference>
<dbReference type="GO" id="GO:0005576">
    <property type="term" value="C:extracellular region"/>
    <property type="evidence" value="ECO:0007669"/>
    <property type="project" value="UniProtKB-ARBA"/>
</dbReference>
<dbReference type="PANTHER" id="PTHR35357">
    <property type="entry name" value="OS02G0537100 PROTEIN"/>
    <property type="match status" value="1"/>
</dbReference>
<evidence type="ECO:0000259" key="5">
    <source>
        <dbReference type="SMART" id="SM00856"/>
    </source>
</evidence>
<comment type="similarity">
    <text evidence="3">Belongs to the PMEI family.</text>
</comment>
<comment type="caution">
    <text evidence="6">The sequence shown here is derived from an EMBL/GenBank/DDBJ whole genome shotgun (WGS) entry which is preliminary data.</text>
</comment>
<dbReference type="FunFam" id="1.20.140.40:FF:000002">
    <property type="entry name" value="Putative invertase inhibitor"/>
    <property type="match status" value="1"/>
</dbReference>
<keyword evidence="2" id="KW-1015">Disulfide bond</keyword>
<reference evidence="6" key="2">
    <citation type="submission" date="2023-06" db="EMBL/GenBank/DDBJ databases">
        <authorList>
            <person name="Swenson N.G."/>
            <person name="Wegrzyn J.L."/>
            <person name="Mcevoy S.L."/>
        </authorList>
    </citation>
    <scope>NUCLEOTIDE SEQUENCE</scope>
    <source>
        <strain evidence="6">NS2018</strain>
        <tissue evidence="6">Leaf</tissue>
    </source>
</reference>
<reference evidence="6" key="1">
    <citation type="journal article" date="2022" name="Plant J.">
        <title>Strategies of tolerance reflected in two North American maple genomes.</title>
        <authorList>
            <person name="McEvoy S.L."/>
            <person name="Sezen U.U."/>
            <person name="Trouern-Trend A."/>
            <person name="McMahon S.M."/>
            <person name="Schaberg P.G."/>
            <person name="Yang J."/>
            <person name="Wegrzyn J.L."/>
            <person name="Swenson N.G."/>
        </authorList>
    </citation>
    <scope>NUCLEOTIDE SEQUENCE</scope>
    <source>
        <strain evidence="6">NS2018</strain>
    </source>
</reference>
<feature type="domain" description="Pectinesterase inhibitor" evidence="5">
    <location>
        <begin position="30"/>
        <end position="182"/>
    </location>
</feature>
<evidence type="ECO:0000256" key="3">
    <source>
        <dbReference type="ARBA" id="ARBA00038471"/>
    </source>
</evidence>
<keyword evidence="1 4" id="KW-0732">Signal</keyword>
<dbReference type="PANTHER" id="PTHR35357:SF17">
    <property type="entry name" value="PECTINESTERASE INHIBITOR 12"/>
    <property type="match status" value="1"/>
</dbReference>
<dbReference type="EMBL" id="JAUESC010000381">
    <property type="protein sequence ID" value="KAK0590321.1"/>
    <property type="molecule type" value="Genomic_DNA"/>
</dbReference>
<accession>A0AA39VTP4</accession>
<dbReference type="InterPro" id="IPR035513">
    <property type="entry name" value="Invertase/methylesterase_inhib"/>
</dbReference>
<sequence>MWHFSSFCCFFLIILTPQLATPSTTIGTVLFVDKINQTCTKCAEISTIFSYDVCLTSLQAVPASHATNLQGLALVALELAIQNATASICTIKELVSSGSFDPFETICLMDCLEEYSGGVVTLIEATGAFLTGKYEEANVWVSSVMDAATTCEDGFSDRQGHVSPLKKENYFLFQLCDIAICIFNLLSAL</sequence>
<dbReference type="SUPFAM" id="SSF101148">
    <property type="entry name" value="Plant invertase/pectin methylesterase inhibitor"/>
    <property type="match status" value="1"/>
</dbReference>
<evidence type="ECO:0000256" key="4">
    <source>
        <dbReference type="SAM" id="SignalP"/>
    </source>
</evidence>
<evidence type="ECO:0000313" key="7">
    <source>
        <dbReference type="Proteomes" id="UP001168877"/>
    </source>
</evidence>
<dbReference type="CDD" id="cd15795">
    <property type="entry name" value="PMEI-Pla_a_1_like"/>
    <property type="match status" value="1"/>
</dbReference>
<evidence type="ECO:0000256" key="2">
    <source>
        <dbReference type="ARBA" id="ARBA00023157"/>
    </source>
</evidence>
<dbReference type="Proteomes" id="UP001168877">
    <property type="component" value="Unassembled WGS sequence"/>
</dbReference>
<protein>
    <recommendedName>
        <fullName evidence="5">Pectinesterase inhibitor domain-containing protein</fullName>
    </recommendedName>
</protein>
<keyword evidence="7" id="KW-1185">Reference proteome</keyword>
<evidence type="ECO:0000256" key="1">
    <source>
        <dbReference type="ARBA" id="ARBA00022729"/>
    </source>
</evidence>
<proteinExistence type="inferred from homology"/>
<dbReference type="NCBIfam" id="TIGR01614">
    <property type="entry name" value="PME_inhib"/>
    <property type="match status" value="1"/>
</dbReference>
<feature type="signal peptide" evidence="4">
    <location>
        <begin position="1"/>
        <end position="20"/>
    </location>
</feature>
<organism evidence="6 7">
    <name type="scientific">Acer saccharum</name>
    <name type="common">Sugar maple</name>
    <dbReference type="NCBI Taxonomy" id="4024"/>
    <lineage>
        <taxon>Eukaryota</taxon>
        <taxon>Viridiplantae</taxon>
        <taxon>Streptophyta</taxon>
        <taxon>Embryophyta</taxon>
        <taxon>Tracheophyta</taxon>
        <taxon>Spermatophyta</taxon>
        <taxon>Magnoliopsida</taxon>
        <taxon>eudicotyledons</taxon>
        <taxon>Gunneridae</taxon>
        <taxon>Pentapetalae</taxon>
        <taxon>rosids</taxon>
        <taxon>malvids</taxon>
        <taxon>Sapindales</taxon>
        <taxon>Sapindaceae</taxon>
        <taxon>Hippocastanoideae</taxon>
        <taxon>Acereae</taxon>
        <taxon>Acer</taxon>
    </lineage>
</organism>
<evidence type="ECO:0000313" key="6">
    <source>
        <dbReference type="EMBL" id="KAK0590321.1"/>
    </source>
</evidence>
<dbReference type="AlphaFoldDB" id="A0AA39VTP4"/>
<dbReference type="SMART" id="SM00856">
    <property type="entry name" value="PMEI"/>
    <property type="match status" value="1"/>
</dbReference>
<dbReference type="GO" id="GO:0004857">
    <property type="term" value="F:enzyme inhibitor activity"/>
    <property type="evidence" value="ECO:0007669"/>
    <property type="project" value="InterPro"/>
</dbReference>